<name>A0A161WWK0_9CLOT</name>
<sequence>MNENEIRKDVLKELFNISVGKSASILSEIINKKILLNVPDIEILDLKANRDQLDEYFNDIIEGALMVSSISFNEKSAGKASLIFPADKMRNFINLCLHEDSDDEYSDLNFTDIDFDIIKEVGNIVLNSIIGEIGNYVNIKFNYMLPEVKVFNSMNIEEFIENKDYSYILMLYVTFNIENSKIEGAIVINLTLKFLDEILKKIYMMEVDFNG</sequence>
<dbReference type="InterPro" id="IPR007597">
    <property type="entry name" value="CheC"/>
</dbReference>
<feature type="domain" description="CheC-like protein" evidence="2">
    <location>
        <begin position="8"/>
        <end position="42"/>
    </location>
</feature>
<evidence type="ECO:0000256" key="1">
    <source>
        <dbReference type="ARBA" id="ARBA00022500"/>
    </source>
</evidence>
<proteinExistence type="predicted"/>
<dbReference type="PATRIC" id="fig|1121326.3.peg.3124"/>
<dbReference type="OrthoDB" id="456328at2"/>
<evidence type="ECO:0000313" key="3">
    <source>
        <dbReference type="EMBL" id="KZL91338.1"/>
    </source>
</evidence>
<evidence type="ECO:0000259" key="2">
    <source>
        <dbReference type="Pfam" id="PF04509"/>
    </source>
</evidence>
<dbReference type="CDD" id="cd17910">
    <property type="entry name" value="CheC_ClassII"/>
    <property type="match status" value="1"/>
</dbReference>
<dbReference type="RefSeq" id="WP_066623928.1">
    <property type="nucleotide sequence ID" value="NZ_FQXL01000005.1"/>
</dbReference>
<dbReference type="Gene3D" id="3.40.1550.10">
    <property type="entry name" value="CheC-like"/>
    <property type="match status" value="1"/>
</dbReference>
<organism evidence="3 4">
    <name type="scientific">Clostridium magnum DSM 2767</name>
    <dbReference type="NCBI Taxonomy" id="1121326"/>
    <lineage>
        <taxon>Bacteria</taxon>
        <taxon>Bacillati</taxon>
        <taxon>Bacillota</taxon>
        <taxon>Clostridia</taxon>
        <taxon>Eubacteriales</taxon>
        <taxon>Clostridiaceae</taxon>
        <taxon>Clostridium</taxon>
    </lineage>
</organism>
<dbReference type="GO" id="GO:0006935">
    <property type="term" value="P:chemotaxis"/>
    <property type="evidence" value="ECO:0007669"/>
    <property type="project" value="UniProtKB-KW"/>
</dbReference>
<keyword evidence="1" id="KW-0145">Chemotaxis</keyword>
<dbReference type="AlphaFoldDB" id="A0A161WWK0"/>
<protein>
    <submittedName>
        <fullName evidence="3">CheY-P phosphatase CheC</fullName>
        <ecNumber evidence="3">3.-.-.-</ecNumber>
    </submittedName>
</protein>
<evidence type="ECO:0000313" key="4">
    <source>
        <dbReference type="Proteomes" id="UP000076603"/>
    </source>
</evidence>
<keyword evidence="3" id="KW-0378">Hydrolase</keyword>
<gene>
    <name evidence="3" type="primary">cheC_3</name>
    <name evidence="3" type="ORF">CLMAG_30970</name>
</gene>
<reference evidence="3 4" key="1">
    <citation type="submission" date="2016-04" db="EMBL/GenBank/DDBJ databases">
        <title>Genome sequence of Clostridium magnum DSM 2767.</title>
        <authorList>
            <person name="Poehlein A."/>
            <person name="Uhlig R."/>
            <person name="Fischer R."/>
            <person name="Bahl H."/>
            <person name="Daniel R."/>
        </authorList>
    </citation>
    <scope>NUCLEOTIDE SEQUENCE [LARGE SCALE GENOMIC DNA]</scope>
    <source>
        <strain evidence="3 4">DSM 2767</strain>
    </source>
</reference>
<accession>A0A161WWK0</accession>
<dbReference type="EC" id="3.-.-.-" evidence="3"/>
<dbReference type="SUPFAM" id="SSF103039">
    <property type="entry name" value="CheC-like"/>
    <property type="match status" value="1"/>
</dbReference>
<dbReference type="InterPro" id="IPR028976">
    <property type="entry name" value="CheC-like_sf"/>
</dbReference>
<dbReference type="GO" id="GO:0016787">
    <property type="term" value="F:hydrolase activity"/>
    <property type="evidence" value="ECO:0007669"/>
    <property type="project" value="UniProtKB-KW"/>
</dbReference>
<dbReference type="Pfam" id="PF04509">
    <property type="entry name" value="CheC"/>
    <property type="match status" value="1"/>
</dbReference>
<comment type="caution">
    <text evidence="3">The sequence shown here is derived from an EMBL/GenBank/DDBJ whole genome shotgun (WGS) entry which is preliminary data.</text>
</comment>
<dbReference type="EMBL" id="LWAE01000003">
    <property type="protein sequence ID" value="KZL91338.1"/>
    <property type="molecule type" value="Genomic_DNA"/>
</dbReference>
<dbReference type="Proteomes" id="UP000076603">
    <property type="component" value="Unassembled WGS sequence"/>
</dbReference>
<dbReference type="STRING" id="1121326.CLMAG_30970"/>
<keyword evidence="4" id="KW-1185">Reference proteome</keyword>